<feature type="domain" description="6-phosphogluconate dehydrogenase NADP-binding" evidence="5">
    <location>
        <begin position="43"/>
        <end position="205"/>
    </location>
</feature>
<evidence type="ECO:0000256" key="4">
    <source>
        <dbReference type="SAM" id="MobiDB-lite"/>
    </source>
</evidence>
<dbReference type="Proteomes" id="UP001597478">
    <property type="component" value="Unassembled WGS sequence"/>
</dbReference>
<evidence type="ECO:0000259" key="6">
    <source>
        <dbReference type="Pfam" id="PF14833"/>
    </source>
</evidence>
<sequence length="343" mass="35224">MPGARSSAPMGWSRRSRCTRAATARPADHSPPHREPKDTGMEKIAFIGLGTMGLPMVRNLAKSGAPLSVFDVNADALSAASSETGATPLSVSADAAEADVLILMLPDSTIVKAVLGDPDDPESLAGRLRPGTLVVDMGSSAPEATAALATSLSAKNVSMVDAPVSGGPRKAATGTLTIMAGGARDDYDRALPILRTMGESVTHVGPVGSAHALKALNNLLSAIGLVGALEVLTVGKKFGLSPHVMLGVINKSTGRNQATEVKIEPQVLDGGCNVGFSLPLTVKDITTALNLARSQNLDLPVAEACVQLCTTALEELRADGLGNPDQSEIARYLGQRTGVSLLP</sequence>
<dbReference type="RefSeq" id="WP_377514129.1">
    <property type="nucleotide sequence ID" value="NZ_JBHUOF010000023.1"/>
</dbReference>
<evidence type="ECO:0000256" key="2">
    <source>
        <dbReference type="ARBA" id="ARBA00023002"/>
    </source>
</evidence>
<feature type="domain" description="3-hydroxyisobutyrate dehydrogenase-like NAD-binding" evidence="6">
    <location>
        <begin position="208"/>
        <end position="332"/>
    </location>
</feature>
<dbReference type="InterPro" id="IPR002204">
    <property type="entry name" value="3-OH-isobutyrate_DH-rel_CS"/>
</dbReference>
<dbReference type="Pfam" id="PF14833">
    <property type="entry name" value="NAD_binding_11"/>
    <property type="match status" value="1"/>
</dbReference>
<accession>A0ABW5WB99</accession>
<name>A0ABW5WB99_9PSEU</name>
<dbReference type="InterPro" id="IPR015815">
    <property type="entry name" value="HIBADH-related"/>
</dbReference>
<dbReference type="GO" id="GO:0016491">
    <property type="term" value="F:oxidoreductase activity"/>
    <property type="evidence" value="ECO:0007669"/>
    <property type="project" value="UniProtKB-KW"/>
</dbReference>
<proteinExistence type="inferred from homology"/>
<keyword evidence="2 7" id="KW-0560">Oxidoreductase</keyword>
<dbReference type="InterPro" id="IPR013328">
    <property type="entry name" value="6PGD_dom2"/>
</dbReference>
<organism evidence="7 8">
    <name type="scientific">Prauserella oleivorans</name>
    <dbReference type="NCBI Taxonomy" id="1478153"/>
    <lineage>
        <taxon>Bacteria</taxon>
        <taxon>Bacillati</taxon>
        <taxon>Actinomycetota</taxon>
        <taxon>Actinomycetes</taxon>
        <taxon>Pseudonocardiales</taxon>
        <taxon>Pseudonocardiaceae</taxon>
        <taxon>Prauserella</taxon>
    </lineage>
</organism>
<dbReference type="EMBL" id="JBHUOF010000023">
    <property type="protein sequence ID" value="MFD2801253.1"/>
    <property type="molecule type" value="Genomic_DNA"/>
</dbReference>
<feature type="region of interest" description="Disordered" evidence="4">
    <location>
        <begin position="1"/>
        <end position="40"/>
    </location>
</feature>
<dbReference type="PROSITE" id="PS00895">
    <property type="entry name" value="3_HYDROXYISOBUT_DH"/>
    <property type="match status" value="1"/>
</dbReference>
<dbReference type="InterPro" id="IPR006115">
    <property type="entry name" value="6PGDH_NADP-bd"/>
</dbReference>
<dbReference type="InterPro" id="IPR008927">
    <property type="entry name" value="6-PGluconate_DH-like_C_sf"/>
</dbReference>
<dbReference type="SUPFAM" id="SSF48179">
    <property type="entry name" value="6-phosphogluconate dehydrogenase C-terminal domain-like"/>
    <property type="match status" value="1"/>
</dbReference>
<dbReference type="InterPro" id="IPR029154">
    <property type="entry name" value="HIBADH-like_NADP-bd"/>
</dbReference>
<evidence type="ECO:0000259" key="5">
    <source>
        <dbReference type="Pfam" id="PF03446"/>
    </source>
</evidence>
<keyword evidence="3" id="KW-0520">NAD</keyword>
<dbReference type="PIRSF" id="PIRSF000103">
    <property type="entry name" value="HIBADH"/>
    <property type="match status" value="1"/>
</dbReference>
<dbReference type="Gene3D" id="3.40.50.720">
    <property type="entry name" value="NAD(P)-binding Rossmann-like Domain"/>
    <property type="match status" value="1"/>
</dbReference>
<dbReference type="PANTHER" id="PTHR43060:SF15">
    <property type="entry name" value="3-HYDROXYISOBUTYRATE DEHYDROGENASE-LIKE 1, MITOCHONDRIAL-RELATED"/>
    <property type="match status" value="1"/>
</dbReference>
<evidence type="ECO:0000256" key="3">
    <source>
        <dbReference type="ARBA" id="ARBA00023027"/>
    </source>
</evidence>
<dbReference type="Pfam" id="PF03446">
    <property type="entry name" value="NAD_binding_2"/>
    <property type="match status" value="1"/>
</dbReference>
<dbReference type="Gene3D" id="1.10.1040.10">
    <property type="entry name" value="N-(1-d-carboxylethyl)-l-norvaline Dehydrogenase, domain 2"/>
    <property type="match status" value="1"/>
</dbReference>
<comment type="caution">
    <text evidence="7">The sequence shown here is derived from an EMBL/GenBank/DDBJ whole genome shotgun (WGS) entry which is preliminary data.</text>
</comment>
<dbReference type="EC" id="1.1.-.-" evidence="7"/>
<dbReference type="InterPro" id="IPR036291">
    <property type="entry name" value="NAD(P)-bd_dom_sf"/>
</dbReference>
<evidence type="ECO:0000256" key="1">
    <source>
        <dbReference type="ARBA" id="ARBA00009080"/>
    </source>
</evidence>
<reference evidence="8" key="1">
    <citation type="journal article" date="2019" name="Int. J. Syst. Evol. Microbiol.">
        <title>The Global Catalogue of Microorganisms (GCM) 10K type strain sequencing project: providing services to taxonomists for standard genome sequencing and annotation.</title>
        <authorList>
            <consortium name="The Broad Institute Genomics Platform"/>
            <consortium name="The Broad Institute Genome Sequencing Center for Infectious Disease"/>
            <person name="Wu L."/>
            <person name="Ma J."/>
        </authorList>
    </citation>
    <scope>NUCLEOTIDE SEQUENCE [LARGE SCALE GENOMIC DNA]</scope>
    <source>
        <strain evidence="8">IBRC-M 10906</strain>
    </source>
</reference>
<comment type="similarity">
    <text evidence="1">Belongs to the HIBADH-related family.</text>
</comment>
<keyword evidence="8" id="KW-1185">Reference proteome</keyword>
<feature type="compositionally biased region" description="Basic and acidic residues" evidence="4">
    <location>
        <begin position="26"/>
        <end position="40"/>
    </location>
</feature>
<dbReference type="SUPFAM" id="SSF51735">
    <property type="entry name" value="NAD(P)-binding Rossmann-fold domains"/>
    <property type="match status" value="1"/>
</dbReference>
<protein>
    <submittedName>
        <fullName evidence="7">NAD(P)-dependent oxidoreductase</fullName>
        <ecNumber evidence="7">1.1.-.-</ecNumber>
    </submittedName>
</protein>
<evidence type="ECO:0000313" key="8">
    <source>
        <dbReference type="Proteomes" id="UP001597478"/>
    </source>
</evidence>
<dbReference type="PANTHER" id="PTHR43060">
    <property type="entry name" value="3-HYDROXYISOBUTYRATE DEHYDROGENASE-LIKE 1, MITOCHONDRIAL-RELATED"/>
    <property type="match status" value="1"/>
</dbReference>
<evidence type="ECO:0000313" key="7">
    <source>
        <dbReference type="EMBL" id="MFD2801253.1"/>
    </source>
</evidence>
<gene>
    <name evidence="7" type="ORF">ACFS2C_17810</name>
</gene>